<organism evidence="9 10">
    <name type="scientific">Pontibacter korlensis</name>
    <dbReference type="NCBI Taxonomy" id="400092"/>
    <lineage>
        <taxon>Bacteria</taxon>
        <taxon>Pseudomonadati</taxon>
        <taxon>Bacteroidota</taxon>
        <taxon>Cytophagia</taxon>
        <taxon>Cytophagales</taxon>
        <taxon>Hymenobacteraceae</taxon>
        <taxon>Pontibacter</taxon>
    </lineage>
</organism>
<feature type="transmembrane region" description="Helical" evidence="7">
    <location>
        <begin position="66"/>
        <end position="85"/>
    </location>
</feature>
<proteinExistence type="inferred from homology"/>
<dbReference type="AlphaFoldDB" id="A0A0E3ZH72"/>
<evidence type="ECO:0000259" key="8">
    <source>
        <dbReference type="Pfam" id="PF03458"/>
    </source>
</evidence>
<evidence type="ECO:0000256" key="3">
    <source>
        <dbReference type="ARBA" id="ARBA00022475"/>
    </source>
</evidence>
<feature type="domain" description="Glycine transporter" evidence="8">
    <location>
        <begin position="6"/>
        <end position="80"/>
    </location>
</feature>
<dbReference type="GO" id="GO:0005886">
    <property type="term" value="C:plasma membrane"/>
    <property type="evidence" value="ECO:0007669"/>
    <property type="project" value="UniProtKB-SubCell"/>
</dbReference>
<dbReference type="EMBL" id="CP009621">
    <property type="protein sequence ID" value="AKD04640.1"/>
    <property type="molecule type" value="Genomic_DNA"/>
</dbReference>
<evidence type="ECO:0000256" key="4">
    <source>
        <dbReference type="ARBA" id="ARBA00022692"/>
    </source>
</evidence>
<dbReference type="STRING" id="400092.PKOR_17985"/>
<name>A0A0E3ZH72_9BACT</name>
<protein>
    <submittedName>
        <fullName evidence="9">Membrane protein</fullName>
    </submittedName>
</protein>
<keyword evidence="10" id="KW-1185">Reference proteome</keyword>
<keyword evidence="6 7" id="KW-0472">Membrane</keyword>
<dbReference type="Pfam" id="PF03458">
    <property type="entry name" value="Gly_transporter"/>
    <property type="match status" value="2"/>
</dbReference>
<reference evidence="9 10" key="1">
    <citation type="journal article" date="2015" name="Sci. Rep.">
        <title>Unraveling adaptation of Pontibacter korlensis to radiation and infertility in desert through complete genome and comparative transcriptomic analysis.</title>
        <authorList>
            <person name="Dai J."/>
            <person name="Dai W."/>
            <person name="Qiu C."/>
            <person name="Yang Z."/>
            <person name="Zhang Y."/>
            <person name="Zhou M."/>
            <person name="Zhang L."/>
            <person name="Fang C."/>
            <person name="Gao Q."/>
            <person name="Yang Q."/>
            <person name="Li X."/>
            <person name="Wang Z."/>
            <person name="Wang Z."/>
            <person name="Jia Z."/>
            <person name="Chen X."/>
        </authorList>
    </citation>
    <scope>NUCLEOTIDE SEQUENCE [LARGE SCALE GENOMIC DNA]</scope>
    <source>
        <strain evidence="9 10">X14-1T</strain>
    </source>
</reference>
<comment type="similarity">
    <text evidence="2">Belongs to the UPF0126 family.</text>
</comment>
<dbReference type="PANTHER" id="PTHR30506">
    <property type="entry name" value="INNER MEMBRANE PROTEIN"/>
    <property type="match status" value="1"/>
</dbReference>
<feature type="transmembrane region" description="Helical" evidence="7">
    <location>
        <begin position="119"/>
        <end position="139"/>
    </location>
</feature>
<dbReference type="PANTHER" id="PTHR30506:SF3">
    <property type="entry name" value="UPF0126 INNER MEMBRANE PROTEIN YADS-RELATED"/>
    <property type="match status" value="1"/>
</dbReference>
<evidence type="ECO:0000256" key="7">
    <source>
        <dbReference type="SAM" id="Phobius"/>
    </source>
</evidence>
<feature type="domain" description="Glycine transporter" evidence="8">
    <location>
        <begin position="94"/>
        <end position="166"/>
    </location>
</feature>
<keyword evidence="3" id="KW-1003">Cell membrane</keyword>
<keyword evidence="5 7" id="KW-1133">Transmembrane helix</keyword>
<dbReference type="InterPro" id="IPR005115">
    <property type="entry name" value="Gly_transporter"/>
</dbReference>
<dbReference type="KEGG" id="pko:PKOR_17985"/>
<evidence type="ECO:0000256" key="5">
    <source>
        <dbReference type="ARBA" id="ARBA00022989"/>
    </source>
</evidence>
<feature type="transmembrane region" description="Helical" evidence="7">
    <location>
        <begin position="151"/>
        <end position="171"/>
    </location>
</feature>
<feature type="transmembrane region" description="Helical" evidence="7">
    <location>
        <begin position="177"/>
        <end position="196"/>
    </location>
</feature>
<dbReference type="RefSeq" id="WP_046312506.1">
    <property type="nucleotide sequence ID" value="NZ_CBCSCY010000013.1"/>
</dbReference>
<evidence type="ECO:0000313" key="10">
    <source>
        <dbReference type="Proteomes" id="UP000033109"/>
    </source>
</evidence>
<dbReference type="OrthoDB" id="9791874at2"/>
<keyword evidence="4 7" id="KW-0812">Transmembrane</keyword>
<dbReference type="HOGENOM" id="CLU_064906_2_0_10"/>
<evidence type="ECO:0000256" key="1">
    <source>
        <dbReference type="ARBA" id="ARBA00004651"/>
    </source>
</evidence>
<evidence type="ECO:0000256" key="2">
    <source>
        <dbReference type="ARBA" id="ARBA00008193"/>
    </source>
</evidence>
<sequence>MSIQYILELLGTVVFAMSGALAASERDKEQDWFGAAFTGFVTAIGGGSLRDIMLGSYPLVWIQDTMVLYVIIASVVCCGLFYRVLLRLRRTFLLFDTLGISLFTIVGTEKALSLGVSPIIAAIMGMFSAVMGGAIRDILTNEVPVLLRKEFYASACILGATFYLGLEYLQVDRNTNFIASVLLIMTIRLIAIKYNLSLPKFYRLH</sequence>
<comment type="subcellular location">
    <subcellularLocation>
        <location evidence="1">Cell membrane</location>
        <topology evidence="1">Multi-pass membrane protein</topology>
    </subcellularLocation>
</comment>
<evidence type="ECO:0000313" key="9">
    <source>
        <dbReference type="EMBL" id="AKD04640.1"/>
    </source>
</evidence>
<evidence type="ECO:0000256" key="6">
    <source>
        <dbReference type="ARBA" id="ARBA00023136"/>
    </source>
</evidence>
<accession>A0A0E3ZH72</accession>
<dbReference type="PATRIC" id="fig|400092.3.peg.3942"/>
<dbReference type="Proteomes" id="UP000033109">
    <property type="component" value="Chromosome"/>
</dbReference>
<gene>
    <name evidence="9" type="ORF">PKOR_17985</name>
</gene>